<name>A0AAN7XWM7_ELEMC</name>
<reference evidence="2 3" key="2">
    <citation type="journal article" date="2023" name="Mol. Biol. Evol.">
        <title>Genomics of Secondarily Temperate Adaptation in the Only Non-Antarctic Icefish.</title>
        <authorList>
            <person name="Rivera-Colon A.G."/>
            <person name="Rayamajhi N."/>
            <person name="Minhas B.F."/>
            <person name="Madrigal G."/>
            <person name="Bilyk K.T."/>
            <person name="Yoon V."/>
            <person name="Hune M."/>
            <person name="Gregory S."/>
            <person name="Cheng C.H.C."/>
            <person name="Catchen J.M."/>
        </authorList>
    </citation>
    <scope>NUCLEOTIDE SEQUENCE [LARGE SCALE GENOMIC DNA]</scope>
    <source>
        <strain evidence="2">JMC-PN-2008</strain>
    </source>
</reference>
<reference evidence="2 3" key="1">
    <citation type="journal article" date="2023" name="Genes (Basel)">
        <title>Chromosome-Level Genome Assembly and Circadian Gene Repertoire of the Patagonia Blennie Eleginops maclovinus-The Closest Ancestral Proxy of Antarctic Cryonotothenioids.</title>
        <authorList>
            <person name="Cheng C.C."/>
            <person name="Rivera-Colon A.G."/>
            <person name="Minhas B.F."/>
            <person name="Wilson L."/>
            <person name="Rayamajhi N."/>
            <person name="Vargas-Chacoff L."/>
            <person name="Catchen J.M."/>
        </authorList>
    </citation>
    <scope>NUCLEOTIDE SEQUENCE [LARGE SCALE GENOMIC DNA]</scope>
    <source>
        <strain evidence="2">JMC-PN-2008</strain>
    </source>
</reference>
<evidence type="ECO:0000313" key="2">
    <source>
        <dbReference type="EMBL" id="KAK5868251.1"/>
    </source>
</evidence>
<feature type="compositionally biased region" description="Low complexity" evidence="1">
    <location>
        <begin position="55"/>
        <end position="71"/>
    </location>
</feature>
<organism evidence="2 3">
    <name type="scientific">Eleginops maclovinus</name>
    <name type="common">Patagonian blennie</name>
    <name type="synonym">Eleginus maclovinus</name>
    <dbReference type="NCBI Taxonomy" id="56733"/>
    <lineage>
        <taxon>Eukaryota</taxon>
        <taxon>Metazoa</taxon>
        <taxon>Chordata</taxon>
        <taxon>Craniata</taxon>
        <taxon>Vertebrata</taxon>
        <taxon>Euteleostomi</taxon>
        <taxon>Actinopterygii</taxon>
        <taxon>Neopterygii</taxon>
        <taxon>Teleostei</taxon>
        <taxon>Neoteleostei</taxon>
        <taxon>Acanthomorphata</taxon>
        <taxon>Eupercaria</taxon>
        <taxon>Perciformes</taxon>
        <taxon>Notothenioidei</taxon>
        <taxon>Eleginopidae</taxon>
        <taxon>Eleginops</taxon>
    </lineage>
</organism>
<proteinExistence type="predicted"/>
<dbReference type="EMBL" id="JAUZQC010000007">
    <property type="protein sequence ID" value="KAK5868251.1"/>
    <property type="molecule type" value="Genomic_DNA"/>
</dbReference>
<evidence type="ECO:0000256" key="1">
    <source>
        <dbReference type="SAM" id="MobiDB-lite"/>
    </source>
</evidence>
<evidence type="ECO:0000313" key="3">
    <source>
        <dbReference type="Proteomes" id="UP001346869"/>
    </source>
</evidence>
<feature type="region of interest" description="Disordered" evidence="1">
    <location>
        <begin position="1"/>
        <end position="29"/>
    </location>
</feature>
<sequence length="103" mass="11442">MYRQDLLGRKGRNKGCRVNQNHRPEDKRRITQTVIKLLPSVTDRIPVSLATTLNSSSLSSSSSCSPPRVSSGMETTNPSWTSARPTSPPRSCVRPALTRNNYE</sequence>
<feature type="region of interest" description="Disordered" evidence="1">
    <location>
        <begin position="53"/>
        <end position="103"/>
    </location>
</feature>
<dbReference type="Proteomes" id="UP001346869">
    <property type="component" value="Unassembled WGS sequence"/>
</dbReference>
<feature type="compositionally biased region" description="Polar residues" evidence="1">
    <location>
        <begin position="72"/>
        <end position="85"/>
    </location>
</feature>
<comment type="caution">
    <text evidence="2">The sequence shown here is derived from an EMBL/GenBank/DDBJ whole genome shotgun (WGS) entry which is preliminary data.</text>
</comment>
<protein>
    <submittedName>
        <fullName evidence="2">Uncharacterized protein</fullName>
    </submittedName>
</protein>
<keyword evidence="3" id="KW-1185">Reference proteome</keyword>
<dbReference type="AlphaFoldDB" id="A0AAN7XWM7"/>
<accession>A0AAN7XWM7</accession>
<gene>
    <name evidence="2" type="ORF">PBY51_009282</name>
</gene>